<dbReference type="Proteomes" id="UP000247602">
    <property type="component" value="Unassembled WGS sequence"/>
</dbReference>
<dbReference type="RefSeq" id="WP_110553073.1">
    <property type="nucleotide sequence ID" value="NZ_JACIBU010000001.1"/>
</dbReference>
<evidence type="ECO:0000313" key="4">
    <source>
        <dbReference type="Proteomes" id="UP000580718"/>
    </source>
</evidence>
<gene>
    <name evidence="2" type="ORF">DMO24_15280</name>
    <name evidence="1" type="ORF">FHX36_000139</name>
</gene>
<sequence>MSTSDLPDDELVRRLARAVAVHDPVPPELLAFAREAFTWRTVDAELAELVADSRETAGAGLRGPSDVRLLTFSAGDQQLDLELLVDGATRRLVGELTPAGPAHVVVEHAGGTLTEDADELGRFLVAGVPPGRIRVRCEPAGGTAVVTPWLDD</sequence>
<keyword evidence="3" id="KW-1185">Reference proteome</keyword>
<dbReference type="EMBL" id="JACIBU010000001">
    <property type="protein sequence ID" value="MBB3674404.1"/>
    <property type="molecule type" value="Genomic_DNA"/>
</dbReference>
<protein>
    <recommendedName>
        <fullName evidence="5">Carboxypeptidase regulatory-like domain-containing protein</fullName>
    </recommendedName>
</protein>
<organism evidence="2 3">
    <name type="scientific">Modestobacter versicolor</name>
    <dbReference type="NCBI Taxonomy" id="429133"/>
    <lineage>
        <taxon>Bacteria</taxon>
        <taxon>Bacillati</taxon>
        <taxon>Actinomycetota</taxon>
        <taxon>Actinomycetes</taxon>
        <taxon>Geodermatophilales</taxon>
        <taxon>Geodermatophilaceae</taxon>
        <taxon>Modestobacter</taxon>
    </lineage>
</organism>
<evidence type="ECO:0000313" key="2">
    <source>
        <dbReference type="EMBL" id="PZA20471.1"/>
    </source>
</evidence>
<evidence type="ECO:0000313" key="1">
    <source>
        <dbReference type="EMBL" id="MBB3674404.1"/>
    </source>
</evidence>
<dbReference type="EMBL" id="QKNV01000178">
    <property type="protein sequence ID" value="PZA20471.1"/>
    <property type="molecule type" value="Genomic_DNA"/>
</dbReference>
<proteinExistence type="predicted"/>
<comment type="caution">
    <text evidence="2">The sequence shown here is derived from an EMBL/GenBank/DDBJ whole genome shotgun (WGS) entry which is preliminary data.</text>
</comment>
<accession>A0A323V7D3</accession>
<dbReference type="AlphaFoldDB" id="A0A323V7D3"/>
<evidence type="ECO:0000313" key="3">
    <source>
        <dbReference type="Proteomes" id="UP000247602"/>
    </source>
</evidence>
<name>A0A323V7D3_9ACTN</name>
<dbReference type="Proteomes" id="UP000580718">
    <property type="component" value="Unassembled WGS sequence"/>
</dbReference>
<reference evidence="1 4" key="2">
    <citation type="submission" date="2020-08" db="EMBL/GenBank/DDBJ databases">
        <title>Sequencing the genomes of 1000 actinobacteria strains.</title>
        <authorList>
            <person name="Klenk H.-P."/>
        </authorList>
    </citation>
    <scope>NUCLEOTIDE SEQUENCE [LARGE SCALE GENOMIC DNA]</scope>
    <source>
        <strain evidence="1 4">DSM 16678</strain>
    </source>
</reference>
<evidence type="ECO:0008006" key="5">
    <source>
        <dbReference type="Google" id="ProtNLM"/>
    </source>
</evidence>
<reference evidence="2 3" key="1">
    <citation type="submission" date="2018-06" db="EMBL/GenBank/DDBJ databases">
        <title>Draft genome sequence of Modestobacter versicolor CP153-2.</title>
        <authorList>
            <person name="Gundlapally S.R."/>
        </authorList>
    </citation>
    <scope>NUCLEOTIDE SEQUENCE [LARGE SCALE GENOMIC DNA]</scope>
    <source>
        <strain evidence="2 3">CP153-2</strain>
    </source>
</reference>